<evidence type="ECO:0000313" key="1">
    <source>
        <dbReference type="EMBL" id="VDN36826.1"/>
    </source>
</evidence>
<name>A0A3P7R0X4_DIBLA</name>
<dbReference type="OrthoDB" id="6251748at2759"/>
<feature type="non-terminal residue" evidence="1">
    <location>
        <position position="104"/>
    </location>
</feature>
<protein>
    <submittedName>
        <fullName evidence="1">Uncharacterized protein</fullName>
    </submittedName>
</protein>
<accession>A0A3P7R0X4</accession>
<keyword evidence="2" id="KW-1185">Reference proteome</keyword>
<evidence type="ECO:0000313" key="2">
    <source>
        <dbReference type="Proteomes" id="UP000281553"/>
    </source>
</evidence>
<gene>
    <name evidence="1" type="ORF">DILT_LOCUS17146</name>
</gene>
<organism evidence="1 2">
    <name type="scientific">Dibothriocephalus latus</name>
    <name type="common">Fish tapeworm</name>
    <name type="synonym">Diphyllobothrium latum</name>
    <dbReference type="NCBI Taxonomy" id="60516"/>
    <lineage>
        <taxon>Eukaryota</taxon>
        <taxon>Metazoa</taxon>
        <taxon>Spiralia</taxon>
        <taxon>Lophotrochozoa</taxon>
        <taxon>Platyhelminthes</taxon>
        <taxon>Cestoda</taxon>
        <taxon>Eucestoda</taxon>
        <taxon>Diphyllobothriidea</taxon>
        <taxon>Diphyllobothriidae</taxon>
        <taxon>Dibothriocephalus</taxon>
    </lineage>
</organism>
<reference evidence="1 2" key="1">
    <citation type="submission" date="2018-11" db="EMBL/GenBank/DDBJ databases">
        <authorList>
            <consortium name="Pathogen Informatics"/>
        </authorList>
    </citation>
    <scope>NUCLEOTIDE SEQUENCE [LARGE SCALE GENOMIC DNA]</scope>
</reference>
<sequence>MLYYLLPAPFKSSSLTCPEGFSPAETDIFSELEATLSRPKTCYRIFVAGRRAHVYNWEAAEKHCSSLVESTNRSWTGHLASLPERVTAQMVLRTMRPWGVGVSP</sequence>
<dbReference type="AlphaFoldDB" id="A0A3P7R0X4"/>
<dbReference type="Proteomes" id="UP000281553">
    <property type="component" value="Unassembled WGS sequence"/>
</dbReference>
<proteinExistence type="predicted"/>
<dbReference type="EMBL" id="UYRU01089637">
    <property type="protein sequence ID" value="VDN36826.1"/>
    <property type="molecule type" value="Genomic_DNA"/>
</dbReference>